<protein>
    <submittedName>
        <fullName evidence="1">Uncharacterized protein</fullName>
    </submittedName>
</protein>
<dbReference type="AlphaFoldDB" id="A0ABD3DFZ2"/>
<evidence type="ECO:0000313" key="1">
    <source>
        <dbReference type="EMBL" id="KAL3640932.1"/>
    </source>
</evidence>
<gene>
    <name evidence="1" type="ORF">CASFOL_015900</name>
</gene>
<sequence>MEIGTKPMVEDFQRSVVIERDVKGRQWRANRRTLIWGVTQFRKTLIEEGNSKSGGTVFLVRGCLVLVDGIGWAGGRFLVPQPVDGGALKWSGLTTKFRLCGVACRPGDGRRLLLICCFLNRVCQYWWIILWATDNSRLWGSTWVISYSEKVNNSITPQHFSSLIIHLMYSSKSVRFRLGHLKPLSEIGSELGDLPLDVAADDKFKWTYTSPEFPMMQDSRLQQFVLPETVLWVEGYLQVELLGRVQKQETDGLFYMCVNHVQALGRLLYPAFDMEAIEPYGFKKLVLKHVPEDLAPFLESTPNHDILHLRHLQDVAVSHQINWDVLVRGFERGANVNAFLDSDDDDLDEMNDRFAF</sequence>
<reference evidence="2" key="1">
    <citation type="journal article" date="2024" name="IScience">
        <title>Strigolactones Initiate the Formation of Haustorium-like Structures in Castilleja.</title>
        <authorList>
            <person name="Buerger M."/>
            <person name="Peterson D."/>
            <person name="Chory J."/>
        </authorList>
    </citation>
    <scope>NUCLEOTIDE SEQUENCE [LARGE SCALE GENOMIC DNA]</scope>
</reference>
<dbReference type="InterPro" id="IPR055336">
    <property type="entry name" value="At4g00755-like"/>
</dbReference>
<organism evidence="1 2">
    <name type="scientific">Castilleja foliolosa</name>
    <dbReference type="NCBI Taxonomy" id="1961234"/>
    <lineage>
        <taxon>Eukaryota</taxon>
        <taxon>Viridiplantae</taxon>
        <taxon>Streptophyta</taxon>
        <taxon>Embryophyta</taxon>
        <taxon>Tracheophyta</taxon>
        <taxon>Spermatophyta</taxon>
        <taxon>Magnoliopsida</taxon>
        <taxon>eudicotyledons</taxon>
        <taxon>Gunneridae</taxon>
        <taxon>Pentapetalae</taxon>
        <taxon>asterids</taxon>
        <taxon>lamiids</taxon>
        <taxon>Lamiales</taxon>
        <taxon>Orobanchaceae</taxon>
        <taxon>Pedicularideae</taxon>
        <taxon>Castillejinae</taxon>
        <taxon>Castilleja</taxon>
    </lineage>
</organism>
<dbReference type="Proteomes" id="UP001632038">
    <property type="component" value="Unassembled WGS sequence"/>
</dbReference>
<accession>A0ABD3DFZ2</accession>
<comment type="caution">
    <text evidence="1">The sequence shown here is derived from an EMBL/GenBank/DDBJ whole genome shotgun (WGS) entry which is preliminary data.</text>
</comment>
<proteinExistence type="predicted"/>
<evidence type="ECO:0000313" key="2">
    <source>
        <dbReference type="Proteomes" id="UP001632038"/>
    </source>
</evidence>
<dbReference type="PANTHER" id="PTHR39741:SF14">
    <property type="entry name" value="F-BOX DOMAIN-CONTAINING PROTEIN"/>
    <property type="match status" value="1"/>
</dbReference>
<dbReference type="PANTHER" id="PTHR39741">
    <property type="entry name" value="F-BOX DOMAIN CONTAINING PROTEIN, EXPRESSED"/>
    <property type="match status" value="1"/>
</dbReference>
<dbReference type="EMBL" id="JAVIJP010000017">
    <property type="protein sequence ID" value="KAL3640932.1"/>
    <property type="molecule type" value="Genomic_DNA"/>
</dbReference>
<name>A0ABD3DFZ2_9LAMI</name>
<keyword evidence="2" id="KW-1185">Reference proteome</keyword>